<evidence type="ECO:0000259" key="7">
    <source>
        <dbReference type="PROSITE" id="PS51123"/>
    </source>
</evidence>
<organism evidence="8">
    <name type="scientific">Leptospirillum ferriphilum</name>
    <dbReference type="NCBI Taxonomy" id="178606"/>
    <lineage>
        <taxon>Bacteria</taxon>
        <taxon>Pseudomonadati</taxon>
        <taxon>Nitrospirota</taxon>
        <taxon>Nitrospiria</taxon>
        <taxon>Nitrospirales</taxon>
        <taxon>Nitrospiraceae</taxon>
        <taxon>Leptospirillum</taxon>
    </lineage>
</organism>
<dbReference type="InterPro" id="IPR006664">
    <property type="entry name" value="OMP_bac"/>
</dbReference>
<dbReference type="EMBL" id="DTMM01000233">
    <property type="protein sequence ID" value="HFT94398.1"/>
    <property type="molecule type" value="Genomic_DNA"/>
</dbReference>
<evidence type="ECO:0000256" key="3">
    <source>
        <dbReference type="ARBA" id="ARBA00023237"/>
    </source>
</evidence>
<dbReference type="PANTHER" id="PTHR30329:SF21">
    <property type="entry name" value="LIPOPROTEIN YIAD-RELATED"/>
    <property type="match status" value="1"/>
</dbReference>
<dbReference type="PROSITE" id="PS51123">
    <property type="entry name" value="OMPA_2"/>
    <property type="match status" value="1"/>
</dbReference>
<protein>
    <submittedName>
        <fullName evidence="8">OmpA family protein</fullName>
    </submittedName>
</protein>
<dbReference type="CDD" id="cd07185">
    <property type="entry name" value="OmpA_C-like"/>
    <property type="match status" value="1"/>
</dbReference>
<dbReference type="InterPro" id="IPR050330">
    <property type="entry name" value="Bact_OuterMem_StrucFunc"/>
</dbReference>
<evidence type="ECO:0000313" key="8">
    <source>
        <dbReference type="EMBL" id="HFT94398.1"/>
    </source>
</evidence>
<evidence type="ECO:0000256" key="5">
    <source>
        <dbReference type="SAM" id="MobiDB-lite"/>
    </source>
</evidence>
<keyword evidence="6" id="KW-0732">Signal</keyword>
<name>A0A7C3LZ64_9BACT</name>
<evidence type="ECO:0000256" key="6">
    <source>
        <dbReference type="SAM" id="SignalP"/>
    </source>
</evidence>
<evidence type="ECO:0000256" key="2">
    <source>
        <dbReference type="ARBA" id="ARBA00023136"/>
    </source>
</evidence>
<dbReference type="SUPFAM" id="SSF103088">
    <property type="entry name" value="OmpA-like"/>
    <property type="match status" value="1"/>
</dbReference>
<feature type="chain" id="PRO_5028229392" evidence="6">
    <location>
        <begin position="29"/>
        <end position="234"/>
    </location>
</feature>
<feature type="compositionally biased region" description="Pro residues" evidence="5">
    <location>
        <begin position="75"/>
        <end position="95"/>
    </location>
</feature>
<dbReference type="InterPro" id="IPR036737">
    <property type="entry name" value="OmpA-like_sf"/>
</dbReference>
<dbReference type="GO" id="GO:0009279">
    <property type="term" value="C:cell outer membrane"/>
    <property type="evidence" value="ECO:0007669"/>
    <property type="project" value="UniProtKB-SubCell"/>
</dbReference>
<feature type="domain" description="OmpA-like" evidence="7">
    <location>
        <begin position="98"/>
        <end position="219"/>
    </location>
</feature>
<feature type="compositionally biased region" description="Basic and acidic residues" evidence="5">
    <location>
        <begin position="58"/>
        <end position="67"/>
    </location>
</feature>
<feature type="signal peptide" evidence="6">
    <location>
        <begin position="1"/>
        <end position="28"/>
    </location>
</feature>
<dbReference type="AlphaFoldDB" id="A0A7C3LZ64"/>
<evidence type="ECO:0000256" key="4">
    <source>
        <dbReference type="PROSITE-ProRule" id="PRU00473"/>
    </source>
</evidence>
<comment type="subcellular location">
    <subcellularLocation>
        <location evidence="1">Cell outer membrane</location>
    </subcellularLocation>
</comment>
<keyword evidence="3" id="KW-0998">Cell outer membrane</keyword>
<reference evidence="8" key="1">
    <citation type="journal article" date="2020" name="mSystems">
        <title>Genome- and Community-Level Interaction Insights into Carbon Utilization and Element Cycling Functions of Hydrothermarchaeota in Hydrothermal Sediment.</title>
        <authorList>
            <person name="Zhou Z."/>
            <person name="Liu Y."/>
            <person name="Xu W."/>
            <person name="Pan J."/>
            <person name="Luo Z.H."/>
            <person name="Li M."/>
        </authorList>
    </citation>
    <scope>NUCLEOTIDE SEQUENCE [LARGE SCALE GENOMIC DNA]</scope>
    <source>
        <strain evidence="8">SpSt-902</strain>
    </source>
</reference>
<dbReference type="Pfam" id="PF00691">
    <property type="entry name" value="OmpA"/>
    <property type="match status" value="1"/>
</dbReference>
<keyword evidence="2 4" id="KW-0472">Membrane</keyword>
<dbReference type="Gene3D" id="3.30.1330.60">
    <property type="entry name" value="OmpA-like domain"/>
    <property type="match status" value="1"/>
</dbReference>
<evidence type="ECO:0000256" key="1">
    <source>
        <dbReference type="ARBA" id="ARBA00004442"/>
    </source>
</evidence>
<dbReference type="InterPro" id="IPR006665">
    <property type="entry name" value="OmpA-like"/>
</dbReference>
<comment type="caution">
    <text evidence="8">The sequence shown here is derived from an EMBL/GenBank/DDBJ whole genome shotgun (WGS) entry which is preliminary data.</text>
</comment>
<feature type="region of interest" description="Disordered" evidence="5">
    <location>
        <begin position="32"/>
        <end position="100"/>
    </location>
</feature>
<dbReference type="PANTHER" id="PTHR30329">
    <property type="entry name" value="STATOR ELEMENT OF FLAGELLAR MOTOR COMPLEX"/>
    <property type="match status" value="1"/>
</dbReference>
<gene>
    <name evidence="8" type="ORF">ENX03_10850</name>
</gene>
<sequence length="234" mass="26102">MPNTDFLRKFFYRTACPALFLTVLSACAHQTSSKSLAPGPNDNDRLPGISVSGHSRMFHAENKKTEPLRIYSTTSPPPPVRTTPAPAPAPPPPPHPVRKKKHLPLQKDIFFAFNSHRVSYANRSVLLAYARLLRKNPSLTIILYGHTDPVGGKKYNRTLGFKRALAAKKILEKARIPARRIQVFSEGKRPSAGFPECKKPSPVCYARDRAVRIRVVRKGSLSGISGIHKPKRKR</sequence>
<dbReference type="PRINTS" id="PR01021">
    <property type="entry name" value="OMPADOMAIN"/>
</dbReference>
<proteinExistence type="predicted"/>
<accession>A0A7C3LZ64</accession>